<evidence type="ECO:0000256" key="1">
    <source>
        <dbReference type="SAM" id="MobiDB-lite"/>
    </source>
</evidence>
<evidence type="ECO:0000313" key="3">
    <source>
        <dbReference type="Proteomes" id="UP001271274"/>
    </source>
</evidence>
<name>A0ABU4NL06_9ACTN</name>
<comment type="caution">
    <text evidence="2">The sequence shown here is derived from an EMBL/GenBank/DDBJ whole genome shotgun (WGS) entry which is preliminary data.</text>
</comment>
<keyword evidence="3" id="KW-1185">Reference proteome</keyword>
<dbReference type="EMBL" id="JARAYU010000011">
    <property type="protein sequence ID" value="MDX3703591.1"/>
    <property type="molecule type" value="Genomic_DNA"/>
</dbReference>
<gene>
    <name evidence="2" type="ORF">PV662_28280</name>
</gene>
<reference evidence="2 3" key="1">
    <citation type="journal article" date="2023" name="Microb. Genom.">
        <title>Mesoterricola silvestris gen. nov., sp. nov., Mesoterricola sediminis sp. nov., Geothrix oryzae sp. nov., Geothrix edaphica sp. nov., Geothrix rubra sp. nov., and Geothrix limicola sp. nov., six novel members of Acidobacteriota isolated from soils.</title>
        <authorList>
            <person name="Weisberg A.J."/>
            <person name="Pearce E."/>
            <person name="Kramer C.G."/>
            <person name="Chang J.H."/>
            <person name="Clarke C.R."/>
        </authorList>
    </citation>
    <scope>NUCLEOTIDE SEQUENCE [LARGE SCALE GENOMIC DNA]</scope>
    <source>
        <strain evidence="2 3">ID09-01A</strain>
    </source>
</reference>
<proteinExistence type="predicted"/>
<dbReference type="RefSeq" id="WP_319062905.1">
    <property type="nucleotide sequence ID" value="NZ_JARAYT010000019.1"/>
</dbReference>
<organism evidence="2 3">
    <name type="scientific">Streptomyces europaeiscabiei</name>
    <dbReference type="NCBI Taxonomy" id="146819"/>
    <lineage>
        <taxon>Bacteria</taxon>
        <taxon>Bacillati</taxon>
        <taxon>Actinomycetota</taxon>
        <taxon>Actinomycetes</taxon>
        <taxon>Kitasatosporales</taxon>
        <taxon>Streptomycetaceae</taxon>
        <taxon>Streptomyces</taxon>
    </lineage>
</organism>
<dbReference type="Proteomes" id="UP001271274">
    <property type="component" value="Unassembled WGS sequence"/>
</dbReference>
<evidence type="ECO:0000313" key="2">
    <source>
        <dbReference type="EMBL" id="MDX3703591.1"/>
    </source>
</evidence>
<feature type="region of interest" description="Disordered" evidence="1">
    <location>
        <begin position="15"/>
        <end position="62"/>
    </location>
</feature>
<protein>
    <submittedName>
        <fullName evidence="2">Uncharacterized protein</fullName>
    </submittedName>
</protein>
<accession>A0ABU4NL06</accession>
<feature type="compositionally biased region" description="Basic and acidic residues" evidence="1">
    <location>
        <begin position="31"/>
        <end position="42"/>
    </location>
</feature>
<feature type="compositionally biased region" description="Basic residues" evidence="1">
    <location>
        <begin position="19"/>
        <end position="30"/>
    </location>
</feature>
<sequence>MRRLLAWVPVDDLTQRARSWSRSRRHRSHRPGQERQFHHQPQDDEAGATGSTAKAQVRDPAH</sequence>